<name>A8AHS5_CITK8</name>
<dbReference type="AlphaFoldDB" id="A8AHS5"/>
<accession>A8AHS5</accession>
<dbReference type="STRING" id="290338.CKO_01910"/>
<keyword evidence="2" id="KW-1185">Reference proteome</keyword>
<sequence>MINQQQVREAQRLAWFAVRHRNIQVWEEAKRIYALAIGRTLH</sequence>
<evidence type="ECO:0000313" key="2">
    <source>
        <dbReference type="Proteomes" id="UP000008148"/>
    </source>
</evidence>
<dbReference type="KEGG" id="cko:CKO_01910"/>
<protein>
    <submittedName>
        <fullName evidence="1">Uncharacterized protein</fullName>
    </submittedName>
</protein>
<dbReference type="Proteomes" id="UP000008148">
    <property type="component" value="Chromosome"/>
</dbReference>
<gene>
    <name evidence="1" type="ordered locus">CKO_01910</name>
</gene>
<organism evidence="1 2">
    <name type="scientific">Citrobacter koseri (strain ATCC BAA-895 / CDC 4225-83 / SGSC4696)</name>
    <dbReference type="NCBI Taxonomy" id="290338"/>
    <lineage>
        <taxon>Bacteria</taxon>
        <taxon>Pseudomonadati</taxon>
        <taxon>Pseudomonadota</taxon>
        <taxon>Gammaproteobacteria</taxon>
        <taxon>Enterobacterales</taxon>
        <taxon>Enterobacteriaceae</taxon>
        <taxon>Citrobacter</taxon>
    </lineage>
</organism>
<dbReference type="EMBL" id="CP000822">
    <property type="protein sequence ID" value="ABV13037.1"/>
    <property type="molecule type" value="Genomic_DNA"/>
</dbReference>
<proteinExistence type="predicted"/>
<dbReference type="HOGENOM" id="CLU_3251577_0_0_6"/>
<evidence type="ECO:0000313" key="1">
    <source>
        <dbReference type="EMBL" id="ABV13037.1"/>
    </source>
</evidence>
<reference evidence="1 2" key="1">
    <citation type="submission" date="2007-08" db="EMBL/GenBank/DDBJ databases">
        <authorList>
            <consortium name="The Citrobacter koseri Genome Sequencing Project"/>
            <person name="McClelland M."/>
            <person name="Sanderson E.K."/>
            <person name="Porwollik S."/>
            <person name="Spieth J."/>
            <person name="Clifton W.S."/>
            <person name="Latreille P."/>
            <person name="Courtney L."/>
            <person name="Wang C."/>
            <person name="Pepin K."/>
            <person name="Bhonagiri V."/>
            <person name="Nash W."/>
            <person name="Johnson M."/>
            <person name="Thiruvilangam P."/>
            <person name="Wilson R."/>
        </authorList>
    </citation>
    <scope>NUCLEOTIDE SEQUENCE [LARGE SCALE GENOMIC DNA]</scope>
    <source>
        <strain evidence="2">ATCC BAA-895 / CDC 4225-83 / SGSC4696</strain>
    </source>
</reference>